<evidence type="ECO:0000256" key="4">
    <source>
        <dbReference type="ARBA" id="ARBA00022692"/>
    </source>
</evidence>
<evidence type="ECO:0000256" key="10">
    <source>
        <dbReference type="ARBA" id="ARBA00023170"/>
    </source>
</evidence>
<evidence type="ECO:0000256" key="9">
    <source>
        <dbReference type="ARBA" id="ARBA00023136"/>
    </source>
</evidence>
<comment type="subcellular location">
    <subcellularLocation>
        <location evidence="1">Endoplasmic reticulum membrane</location>
        <topology evidence="1">Multi-pass membrane protein</topology>
    </subcellularLocation>
</comment>
<keyword evidence="3" id="KW-0813">Transport</keyword>
<keyword evidence="6" id="KW-0931">ER-Golgi transport</keyword>
<keyword evidence="4 11" id="KW-0812">Transmembrane</keyword>
<keyword evidence="9 11" id="KW-0472">Membrane</keyword>
<dbReference type="InterPro" id="IPR000133">
    <property type="entry name" value="ER_ret_rcpt"/>
</dbReference>
<feature type="transmembrane region" description="Helical" evidence="11">
    <location>
        <begin position="95"/>
        <end position="114"/>
    </location>
</feature>
<evidence type="ECO:0000256" key="7">
    <source>
        <dbReference type="ARBA" id="ARBA00022927"/>
    </source>
</evidence>
<dbReference type="GO" id="GO:0015031">
    <property type="term" value="P:protein transport"/>
    <property type="evidence" value="ECO:0007669"/>
    <property type="project" value="UniProtKB-KW"/>
</dbReference>
<sequence>MFLITYMEGLSFGMLAYDASQGRAKHISTQTIVALTISLALSALNLPRAWASKVHKLIVVFVGCCLGSAACWQVAKDSQADGEDDLRVPGVPQRHSKAVIYVGAVVMGVLSLLISCRFSPAELGNFVSHDIQSPVCTFQNFLHAFALLPQLVLCRRQGFVSPTGVRFLFLLGSKHLYEFFSDSYVSYKHYVRGHLSFHEFSFMFGDFVAAVILLDFLYLVLVDERSMQLLMGCKEMELRDEEAPFGQEEKSTSKSSLPGLSALCLHLRERMDEPRFQRLAFLGASATVAVLLGLALGLIN</sequence>
<dbReference type="OrthoDB" id="442397at2759"/>
<dbReference type="Proteomes" id="UP000649617">
    <property type="component" value="Unassembled WGS sequence"/>
</dbReference>
<protein>
    <submittedName>
        <fullName evidence="12">Uncharacterized protein</fullName>
    </submittedName>
</protein>
<dbReference type="GO" id="GO:0016192">
    <property type="term" value="P:vesicle-mediated transport"/>
    <property type="evidence" value="ECO:0007669"/>
    <property type="project" value="UniProtKB-KW"/>
</dbReference>
<feature type="transmembrane region" description="Helical" evidence="11">
    <location>
        <begin position="279"/>
        <end position="299"/>
    </location>
</feature>
<evidence type="ECO:0000256" key="2">
    <source>
        <dbReference type="ARBA" id="ARBA00010120"/>
    </source>
</evidence>
<accession>A0A812WVX3</accession>
<evidence type="ECO:0000256" key="1">
    <source>
        <dbReference type="ARBA" id="ARBA00004477"/>
    </source>
</evidence>
<evidence type="ECO:0000256" key="11">
    <source>
        <dbReference type="SAM" id="Phobius"/>
    </source>
</evidence>
<evidence type="ECO:0000256" key="5">
    <source>
        <dbReference type="ARBA" id="ARBA00022824"/>
    </source>
</evidence>
<keyword evidence="5" id="KW-0256">Endoplasmic reticulum</keyword>
<dbReference type="GO" id="GO:0046923">
    <property type="term" value="F:ER retention sequence binding"/>
    <property type="evidence" value="ECO:0007669"/>
    <property type="project" value="InterPro"/>
</dbReference>
<comment type="similarity">
    <text evidence="2">Belongs to the ERD2 family.</text>
</comment>
<dbReference type="GO" id="GO:0006621">
    <property type="term" value="P:protein retention in ER lumen"/>
    <property type="evidence" value="ECO:0007669"/>
    <property type="project" value="InterPro"/>
</dbReference>
<feature type="transmembrane region" description="Helical" evidence="11">
    <location>
        <begin position="27"/>
        <end position="45"/>
    </location>
</feature>
<evidence type="ECO:0000256" key="8">
    <source>
        <dbReference type="ARBA" id="ARBA00022989"/>
    </source>
</evidence>
<name>A0A812WVX3_SYMPI</name>
<dbReference type="GO" id="GO:0005789">
    <property type="term" value="C:endoplasmic reticulum membrane"/>
    <property type="evidence" value="ECO:0007669"/>
    <property type="project" value="UniProtKB-SubCell"/>
</dbReference>
<evidence type="ECO:0000256" key="3">
    <source>
        <dbReference type="ARBA" id="ARBA00022448"/>
    </source>
</evidence>
<keyword evidence="8 11" id="KW-1133">Transmembrane helix</keyword>
<evidence type="ECO:0000256" key="6">
    <source>
        <dbReference type="ARBA" id="ARBA00022892"/>
    </source>
</evidence>
<feature type="transmembrane region" description="Helical" evidence="11">
    <location>
        <begin position="200"/>
        <end position="221"/>
    </location>
</feature>
<proteinExistence type="inferred from homology"/>
<evidence type="ECO:0000313" key="13">
    <source>
        <dbReference type="Proteomes" id="UP000649617"/>
    </source>
</evidence>
<dbReference type="AlphaFoldDB" id="A0A812WVX3"/>
<keyword evidence="10" id="KW-0675">Receptor</keyword>
<organism evidence="12 13">
    <name type="scientific">Symbiodinium pilosum</name>
    <name type="common">Dinoflagellate</name>
    <dbReference type="NCBI Taxonomy" id="2952"/>
    <lineage>
        <taxon>Eukaryota</taxon>
        <taxon>Sar</taxon>
        <taxon>Alveolata</taxon>
        <taxon>Dinophyceae</taxon>
        <taxon>Suessiales</taxon>
        <taxon>Symbiodiniaceae</taxon>
        <taxon>Symbiodinium</taxon>
    </lineage>
</organism>
<keyword evidence="13" id="KW-1185">Reference proteome</keyword>
<dbReference type="EMBL" id="CAJNIZ010044666">
    <property type="protein sequence ID" value="CAE7697220.1"/>
    <property type="molecule type" value="Genomic_DNA"/>
</dbReference>
<dbReference type="Pfam" id="PF00810">
    <property type="entry name" value="ER_lumen_recept"/>
    <property type="match status" value="1"/>
</dbReference>
<reference evidence="12" key="1">
    <citation type="submission" date="2021-02" db="EMBL/GenBank/DDBJ databases">
        <authorList>
            <person name="Dougan E. K."/>
            <person name="Rhodes N."/>
            <person name="Thang M."/>
            <person name="Chan C."/>
        </authorList>
    </citation>
    <scope>NUCLEOTIDE SEQUENCE</scope>
</reference>
<comment type="caution">
    <text evidence="12">The sequence shown here is derived from an EMBL/GenBank/DDBJ whole genome shotgun (WGS) entry which is preliminary data.</text>
</comment>
<evidence type="ECO:0000313" key="12">
    <source>
        <dbReference type="EMBL" id="CAE7697220.1"/>
    </source>
</evidence>
<gene>
    <name evidence="12" type="ORF">SPIL2461_LOCUS19577</name>
</gene>
<feature type="non-terminal residue" evidence="12">
    <location>
        <position position="1"/>
    </location>
</feature>
<keyword evidence="7" id="KW-0653">Protein transport</keyword>